<dbReference type="Gene3D" id="1.10.560.10">
    <property type="entry name" value="GroEL-like equatorial domain"/>
    <property type="match status" value="1"/>
</dbReference>
<accession>A0A1N6J5A1</accession>
<keyword evidence="5 6" id="KW-0413">Isomerase</keyword>
<dbReference type="GO" id="GO:0140662">
    <property type="term" value="F:ATP-dependent protein folding chaperone"/>
    <property type="evidence" value="ECO:0007669"/>
    <property type="project" value="InterPro"/>
</dbReference>
<dbReference type="EMBL" id="FSRQ01000006">
    <property type="protein sequence ID" value="SIO39514.1"/>
    <property type="molecule type" value="Genomic_DNA"/>
</dbReference>
<dbReference type="CDD" id="cd03344">
    <property type="entry name" value="GroEL"/>
    <property type="match status" value="1"/>
</dbReference>
<comment type="caution">
    <text evidence="6">Lacks conserved residue(s) required for the propagation of feature annotation.</text>
</comment>
<dbReference type="SUPFAM" id="SSF48592">
    <property type="entry name" value="GroEL equatorial domain-like"/>
    <property type="match status" value="1"/>
</dbReference>
<evidence type="ECO:0000256" key="7">
    <source>
        <dbReference type="RuleBase" id="RU000418"/>
    </source>
</evidence>
<dbReference type="NCBIfam" id="TIGR02348">
    <property type="entry name" value="GroEL"/>
    <property type="match status" value="1"/>
</dbReference>
<dbReference type="NCBIfam" id="NF000592">
    <property type="entry name" value="PRK00013.1"/>
    <property type="match status" value="1"/>
</dbReference>
<evidence type="ECO:0000313" key="9">
    <source>
        <dbReference type="EMBL" id="SIO39514.1"/>
    </source>
</evidence>
<organism evidence="9 10">
    <name type="scientific">Chryseobacterium scophthalmum</name>
    <dbReference type="NCBI Taxonomy" id="59733"/>
    <lineage>
        <taxon>Bacteria</taxon>
        <taxon>Pseudomonadati</taxon>
        <taxon>Bacteroidota</taxon>
        <taxon>Flavobacteriia</taxon>
        <taxon>Flavobacteriales</taxon>
        <taxon>Weeksellaceae</taxon>
        <taxon>Chryseobacterium group</taxon>
        <taxon>Chryseobacterium</taxon>
    </lineage>
</organism>
<dbReference type="FunFam" id="1.10.560.10:FF:000001">
    <property type="entry name" value="60 kDa chaperonin"/>
    <property type="match status" value="1"/>
</dbReference>
<dbReference type="InterPro" id="IPR002423">
    <property type="entry name" value="Cpn60/GroEL/TCP-1"/>
</dbReference>
<dbReference type="PANTHER" id="PTHR45633">
    <property type="entry name" value="60 KDA HEAT SHOCK PROTEIN, MITOCHONDRIAL"/>
    <property type="match status" value="1"/>
</dbReference>
<dbReference type="InterPro" id="IPR027409">
    <property type="entry name" value="GroEL-like_apical_dom_sf"/>
</dbReference>
<sequence length="541" mass="57123">MAKEIKFDIESRDALKRGVDALANAVKVTLGPKGRNVVIEKSFGAPHVTKDGVSVAKEIELEDRVENMGAQMVKEVASKTNDIAGDGTTTATVLAQAIVREGLKNVAAGANPMDLKRGIDKAVTAVVENLKSQSKTVGDSTEMVKQVASVSANNDETIGALIAEAFGKVGKEGVITVEEAKGIDTTVDVVEGMQFDRGYQSPYFVTNPEKMLVELENPYILLVEKKISSMKELLPVLEPIAQGGKSLLIVSEEVEGEALATLVVNKLRGSLKIAAVKAPGFGDRRKAMLEDIAILTGGTVISEEQGFTMENITIDMLGTAEKVSIDKDNTTVVNGGGEESKIKGRVAQIKAQMETTTSDYDREKLQERLAKLAGGVAVLYVGAASEVEMKEKKDRVDDALHATRAAVEEGIVAGGGVAFVRAISALKDLQGINADETTGIKIVKRAIEEPLRQIVANAGGEGSVIVAKVAEGSGDFGYNAKTDEYVNMLEAGIIDPTKVTRVALENAASVSGMLLTTECVITEVKSAEPAMPMGGGMPGMM</sequence>
<dbReference type="NCBIfam" id="NF009487">
    <property type="entry name" value="PRK12849.1"/>
    <property type="match status" value="1"/>
</dbReference>
<evidence type="ECO:0000256" key="6">
    <source>
        <dbReference type="HAMAP-Rule" id="MF_00600"/>
    </source>
</evidence>
<dbReference type="NCBIfam" id="NF009489">
    <property type="entry name" value="PRK12851.1"/>
    <property type="match status" value="1"/>
</dbReference>
<dbReference type="OrthoDB" id="9766614at2"/>
<feature type="binding site" evidence="6">
    <location>
        <position position="495"/>
    </location>
    <ligand>
        <name>ATP</name>
        <dbReference type="ChEBI" id="CHEBI:30616"/>
    </ligand>
</feature>
<dbReference type="GO" id="GO:0005737">
    <property type="term" value="C:cytoplasm"/>
    <property type="evidence" value="ECO:0007669"/>
    <property type="project" value="UniProtKB-SubCell"/>
</dbReference>
<gene>
    <name evidence="6" type="primary">groEL</name>
    <name evidence="6" type="synonym">groL</name>
    <name evidence="9" type="ORF">SAMN05421769_4125</name>
</gene>
<dbReference type="PROSITE" id="PS00296">
    <property type="entry name" value="CHAPERONINS_CPN60"/>
    <property type="match status" value="1"/>
</dbReference>
<keyword evidence="6" id="KW-0963">Cytoplasm</keyword>
<evidence type="ECO:0000256" key="4">
    <source>
        <dbReference type="ARBA" id="ARBA00023186"/>
    </source>
</evidence>
<dbReference type="SUPFAM" id="SSF52029">
    <property type="entry name" value="GroEL apical domain-like"/>
    <property type="match status" value="1"/>
</dbReference>
<comment type="similarity">
    <text evidence="1 6 7">Belongs to the chaperonin (HSP60) family.</text>
</comment>
<dbReference type="NCBIfam" id="NF009488">
    <property type="entry name" value="PRK12850.1"/>
    <property type="match status" value="1"/>
</dbReference>
<feature type="binding site" evidence="6">
    <location>
        <position position="415"/>
    </location>
    <ligand>
        <name>ATP</name>
        <dbReference type="ChEBI" id="CHEBI:30616"/>
    </ligand>
</feature>
<dbReference type="GO" id="GO:0016853">
    <property type="term" value="F:isomerase activity"/>
    <property type="evidence" value="ECO:0007669"/>
    <property type="project" value="UniProtKB-KW"/>
</dbReference>
<feature type="binding site" evidence="6">
    <location>
        <position position="50"/>
    </location>
    <ligand>
        <name>ATP</name>
        <dbReference type="ChEBI" id="CHEBI:30616"/>
    </ligand>
</feature>
<feature type="binding site" evidence="6">
    <location>
        <begin position="29"/>
        <end position="32"/>
    </location>
    <ligand>
        <name>ATP</name>
        <dbReference type="ChEBI" id="CHEBI:30616"/>
    </ligand>
</feature>
<reference evidence="10" key="1">
    <citation type="submission" date="2016-12" db="EMBL/GenBank/DDBJ databases">
        <authorList>
            <person name="Varghese N."/>
            <person name="Submissions S."/>
        </authorList>
    </citation>
    <scope>NUCLEOTIDE SEQUENCE [LARGE SCALE GENOMIC DNA]</scope>
    <source>
        <strain evidence="10">DSM 16779</strain>
    </source>
</reference>
<dbReference type="GO" id="GO:0005524">
    <property type="term" value="F:ATP binding"/>
    <property type="evidence" value="ECO:0007669"/>
    <property type="project" value="UniProtKB-UniRule"/>
</dbReference>
<dbReference type="PRINTS" id="PR00298">
    <property type="entry name" value="CHAPERONIN60"/>
</dbReference>
<dbReference type="GO" id="GO:0051082">
    <property type="term" value="F:unfolded protein binding"/>
    <property type="evidence" value="ECO:0007669"/>
    <property type="project" value="UniProtKB-UniRule"/>
</dbReference>
<dbReference type="STRING" id="59733.SAMN05421769_4125"/>
<dbReference type="AlphaFoldDB" id="A0A1N6J5A1"/>
<keyword evidence="10" id="KW-1185">Reference proteome</keyword>
<evidence type="ECO:0000256" key="5">
    <source>
        <dbReference type="ARBA" id="ARBA00023235"/>
    </source>
</evidence>
<proteinExistence type="inferred from homology"/>
<comment type="function">
    <text evidence="6 8">Together with its co-chaperonin GroES, plays an essential role in assisting protein folding. The GroEL-GroES system forms a nano-cage that allows encapsulation of the non-native substrate proteins and provides a physical environment optimized to promote and accelerate protein folding.</text>
</comment>
<dbReference type="Proteomes" id="UP000184782">
    <property type="component" value="Unassembled WGS sequence"/>
</dbReference>
<protein>
    <recommendedName>
        <fullName evidence="6">Chaperonin GroEL</fullName>
        <ecNumber evidence="6">5.6.1.7</ecNumber>
    </recommendedName>
    <alternativeName>
        <fullName evidence="6">60 kDa chaperonin</fullName>
    </alternativeName>
    <alternativeName>
        <fullName evidence="6">Chaperonin-60</fullName>
        <shortName evidence="6">Cpn60</shortName>
    </alternativeName>
</protein>
<keyword evidence="2 6" id="KW-0547">Nucleotide-binding</keyword>
<evidence type="ECO:0000256" key="3">
    <source>
        <dbReference type="ARBA" id="ARBA00022840"/>
    </source>
</evidence>
<evidence type="ECO:0000313" key="10">
    <source>
        <dbReference type="Proteomes" id="UP000184782"/>
    </source>
</evidence>
<dbReference type="Pfam" id="PF00118">
    <property type="entry name" value="Cpn60_TCP1"/>
    <property type="match status" value="1"/>
</dbReference>
<evidence type="ECO:0000256" key="2">
    <source>
        <dbReference type="ARBA" id="ARBA00022741"/>
    </source>
</evidence>
<dbReference type="SUPFAM" id="SSF54849">
    <property type="entry name" value="GroEL-intermediate domain like"/>
    <property type="match status" value="1"/>
</dbReference>
<dbReference type="Gene3D" id="3.50.7.10">
    <property type="entry name" value="GroEL"/>
    <property type="match status" value="1"/>
</dbReference>
<comment type="subunit">
    <text evidence="6 8">Forms a cylinder of 14 subunits composed of two heptameric rings stacked back-to-back. Interacts with the co-chaperonin GroES.</text>
</comment>
<name>A0A1N6J5A1_9FLAO</name>
<comment type="subcellular location">
    <subcellularLocation>
        <location evidence="6">Cytoplasm</location>
    </subcellularLocation>
</comment>
<evidence type="ECO:0000256" key="1">
    <source>
        <dbReference type="ARBA" id="ARBA00006607"/>
    </source>
</evidence>
<dbReference type="GO" id="GO:0042026">
    <property type="term" value="P:protein refolding"/>
    <property type="evidence" value="ECO:0007669"/>
    <property type="project" value="UniProtKB-UniRule"/>
</dbReference>
<dbReference type="InterPro" id="IPR027410">
    <property type="entry name" value="TCP-1-like_intermed_sf"/>
</dbReference>
<dbReference type="EC" id="5.6.1.7" evidence="6"/>
<keyword evidence="4 6" id="KW-0143">Chaperone</keyword>
<dbReference type="Gene3D" id="3.30.260.10">
    <property type="entry name" value="TCP-1-like chaperonin intermediate domain"/>
    <property type="match status" value="1"/>
</dbReference>
<dbReference type="InterPro" id="IPR001844">
    <property type="entry name" value="Cpn60/GroEL"/>
</dbReference>
<evidence type="ECO:0000256" key="8">
    <source>
        <dbReference type="RuleBase" id="RU000419"/>
    </source>
</evidence>
<keyword evidence="3 6" id="KW-0067">ATP-binding</keyword>
<dbReference type="RefSeq" id="WP_074232271.1">
    <property type="nucleotide sequence ID" value="NZ_FSRQ01000006.1"/>
</dbReference>
<feature type="binding site" evidence="6">
    <location>
        <begin position="86"/>
        <end position="90"/>
    </location>
    <ligand>
        <name>ATP</name>
        <dbReference type="ChEBI" id="CHEBI:30616"/>
    </ligand>
</feature>
<dbReference type="InterPro" id="IPR027413">
    <property type="entry name" value="GROEL-like_equatorial_sf"/>
</dbReference>
<dbReference type="FunFam" id="3.50.7.10:FF:000001">
    <property type="entry name" value="60 kDa chaperonin"/>
    <property type="match status" value="1"/>
</dbReference>
<dbReference type="InterPro" id="IPR018370">
    <property type="entry name" value="Chaperonin_Cpn60_CS"/>
</dbReference>
<dbReference type="HAMAP" id="MF_00600">
    <property type="entry name" value="CH60"/>
    <property type="match status" value="1"/>
</dbReference>